<protein>
    <recommendedName>
        <fullName evidence="3">Fructose-bisphosphate aldolase</fullName>
    </recommendedName>
</protein>
<evidence type="ECO:0000313" key="1">
    <source>
        <dbReference type="EMBL" id="KAK9910988.1"/>
    </source>
</evidence>
<comment type="caution">
    <text evidence="1">The sequence shown here is derived from an EMBL/GenBank/DDBJ whole genome shotgun (WGS) entry which is preliminary data.</text>
</comment>
<evidence type="ECO:0000313" key="2">
    <source>
        <dbReference type="Proteomes" id="UP001457282"/>
    </source>
</evidence>
<dbReference type="EMBL" id="JBEDUW010000007">
    <property type="protein sequence ID" value="KAK9910988.1"/>
    <property type="molecule type" value="Genomic_DNA"/>
</dbReference>
<dbReference type="Proteomes" id="UP001457282">
    <property type="component" value="Unassembled WGS sequence"/>
</dbReference>
<gene>
    <name evidence="1" type="ORF">M0R45_034918</name>
</gene>
<keyword evidence="2" id="KW-1185">Reference proteome</keyword>
<organism evidence="1 2">
    <name type="scientific">Rubus argutus</name>
    <name type="common">Southern blackberry</name>
    <dbReference type="NCBI Taxonomy" id="59490"/>
    <lineage>
        <taxon>Eukaryota</taxon>
        <taxon>Viridiplantae</taxon>
        <taxon>Streptophyta</taxon>
        <taxon>Embryophyta</taxon>
        <taxon>Tracheophyta</taxon>
        <taxon>Spermatophyta</taxon>
        <taxon>Magnoliopsida</taxon>
        <taxon>eudicotyledons</taxon>
        <taxon>Gunneridae</taxon>
        <taxon>Pentapetalae</taxon>
        <taxon>rosids</taxon>
        <taxon>fabids</taxon>
        <taxon>Rosales</taxon>
        <taxon>Rosaceae</taxon>
        <taxon>Rosoideae</taxon>
        <taxon>Rosoideae incertae sedis</taxon>
        <taxon>Rubus</taxon>
    </lineage>
</organism>
<sequence length="82" mass="8634">MPARDTGREAAWTLSTGWVDGGRSSLSKEKAREMMSAVGATAKNLGLVTVVHGSSEICVWMVWAIGELWVSGYGLVHGGNGV</sequence>
<proteinExistence type="predicted"/>
<accession>A0AAW1VVR3</accession>
<evidence type="ECO:0008006" key="3">
    <source>
        <dbReference type="Google" id="ProtNLM"/>
    </source>
</evidence>
<name>A0AAW1VVR3_RUBAR</name>
<reference evidence="1 2" key="1">
    <citation type="journal article" date="2023" name="G3 (Bethesda)">
        <title>A chromosome-length genome assembly and annotation of blackberry (Rubus argutus, cv. 'Hillquist').</title>
        <authorList>
            <person name="Bruna T."/>
            <person name="Aryal R."/>
            <person name="Dudchenko O."/>
            <person name="Sargent D.J."/>
            <person name="Mead D."/>
            <person name="Buti M."/>
            <person name="Cavallini A."/>
            <person name="Hytonen T."/>
            <person name="Andres J."/>
            <person name="Pham M."/>
            <person name="Weisz D."/>
            <person name="Mascagni F."/>
            <person name="Usai G."/>
            <person name="Natali L."/>
            <person name="Bassil N."/>
            <person name="Fernandez G.E."/>
            <person name="Lomsadze A."/>
            <person name="Armour M."/>
            <person name="Olukolu B."/>
            <person name="Poorten T."/>
            <person name="Britton C."/>
            <person name="Davik J."/>
            <person name="Ashrafi H."/>
            <person name="Aiden E.L."/>
            <person name="Borodovsky M."/>
            <person name="Worthington M."/>
        </authorList>
    </citation>
    <scope>NUCLEOTIDE SEQUENCE [LARGE SCALE GENOMIC DNA]</scope>
    <source>
        <strain evidence="1">PI 553951</strain>
    </source>
</reference>
<dbReference type="AlphaFoldDB" id="A0AAW1VVR3"/>